<evidence type="ECO:0000313" key="13">
    <source>
        <dbReference type="Proteomes" id="UP000548423"/>
    </source>
</evidence>
<keyword evidence="6" id="KW-0238">DNA-binding</keyword>
<dbReference type="GO" id="GO:0043565">
    <property type="term" value="F:sequence-specific DNA binding"/>
    <property type="evidence" value="ECO:0007669"/>
    <property type="project" value="InterPro"/>
</dbReference>
<dbReference type="Proteomes" id="UP000548423">
    <property type="component" value="Unassembled WGS sequence"/>
</dbReference>
<dbReference type="SMART" id="SM00342">
    <property type="entry name" value="HTH_ARAC"/>
    <property type="match status" value="1"/>
</dbReference>
<dbReference type="EMBL" id="JACCBX010000004">
    <property type="protein sequence ID" value="NYE05690.1"/>
    <property type="molecule type" value="Genomic_DNA"/>
</dbReference>
<dbReference type="Pfam" id="PF00072">
    <property type="entry name" value="Response_reg"/>
    <property type="match status" value="1"/>
</dbReference>
<accession>A0A852TA78</accession>
<gene>
    <name evidence="12" type="ORF">F4694_002443</name>
</gene>
<dbReference type="InterPro" id="IPR051552">
    <property type="entry name" value="HptR"/>
</dbReference>
<evidence type="ECO:0000313" key="12">
    <source>
        <dbReference type="EMBL" id="NYE05690.1"/>
    </source>
</evidence>
<dbReference type="InterPro" id="IPR018060">
    <property type="entry name" value="HTH_AraC"/>
</dbReference>
<evidence type="ECO:0000256" key="1">
    <source>
        <dbReference type="ARBA" id="ARBA00004496"/>
    </source>
</evidence>
<dbReference type="InterPro" id="IPR011006">
    <property type="entry name" value="CheY-like_superfamily"/>
</dbReference>
<name>A0A852TA78_9BACI</name>
<dbReference type="PRINTS" id="PR00032">
    <property type="entry name" value="HTHARAC"/>
</dbReference>
<dbReference type="SUPFAM" id="SSF46689">
    <property type="entry name" value="Homeodomain-like"/>
    <property type="match status" value="1"/>
</dbReference>
<dbReference type="Pfam" id="PF17853">
    <property type="entry name" value="GGDEF_2"/>
    <property type="match status" value="1"/>
</dbReference>
<keyword evidence="3 8" id="KW-0597">Phosphoprotein</keyword>
<dbReference type="PANTHER" id="PTHR42713:SF3">
    <property type="entry name" value="TRANSCRIPTIONAL REGULATORY PROTEIN HPTR"/>
    <property type="match status" value="1"/>
</dbReference>
<protein>
    <submittedName>
        <fullName evidence="12">Two-component system response regulator YesN</fullName>
    </submittedName>
</protein>
<evidence type="ECO:0000259" key="10">
    <source>
        <dbReference type="PROSITE" id="PS01124"/>
    </source>
</evidence>
<dbReference type="InterPro" id="IPR001789">
    <property type="entry name" value="Sig_transdc_resp-reg_receiver"/>
</dbReference>
<dbReference type="CDD" id="cd17536">
    <property type="entry name" value="REC_YesN-like"/>
    <property type="match status" value="1"/>
</dbReference>
<dbReference type="Gene3D" id="1.10.10.60">
    <property type="entry name" value="Homeodomain-like"/>
    <property type="match status" value="2"/>
</dbReference>
<proteinExistence type="predicted"/>
<reference evidence="13" key="1">
    <citation type="submission" date="2020-07" db="EMBL/GenBank/DDBJ databases">
        <authorList>
            <person name="Partida-Martinez L."/>
            <person name="Huntemann M."/>
            <person name="Clum A."/>
            <person name="Wang J."/>
            <person name="Palaniappan K."/>
            <person name="Ritter S."/>
            <person name="Chen I.-M."/>
            <person name="Stamatis D."/>
            <person name="Reddy T."/>
            <person name="O'Malley R."/>
            <person name="Daum C."/>
            <person name="Shapiro N."/>
            <person name="Ivanova N."/>
            <person name="Kyrpides N."/>
            <person name="Woyke T."/>
        </authorList>
    </citation>
    <scope>NUCLEOTIDE SEQUENCE [LARGE SCALE GENOMIC DNA]</scope>
    <source>
        <strain evidence="13">AT2.8</strain>
    </source>
</reference>
<evidence type="ECO:0000259" key="11">
    <source>
        <dbReference type="PROSITE" id="PS50110"/>
    </source>
</evidence>
<dbReference type="PROSITE" id="PS50110">
    <property type="entry name" value="RESPONSE_REGULATORY"/>
    <property type="match status" value="1"/>
</dbReference>
<sequence>MHKVIVVEDDRIIRRGICQAIPWGEHGFVIAGEAGDGEVALELIEKEQPQVVVSDINMPFMSGLEMAKQIKERSPETRIIFLTGYEDFKYAQEAIKLKAFDYLLKPVDSEYLLTKAKEAAADWEKESVKEKRIIESLPLLQQKFFQKLIREGDYRVDVEKELLGLDVQMEGPFFAVILVKNTIEQDVEGYFFKEKITSFTSSYFNELNCLVMNSDIGEYTILLSLENDQDSRKAELAQALFNFLNKEIDDTITITHGRAYPNLFEVGKSFLEARVAMDMRHIMGTGRVISLDETVSKCDEQENLVQDLEMKLENHIKSGLPEKAKETLVDLSTAIVDRKSVALSDLKVLGLKFSTMLFFEIEKWKKEDLKNSFNSSVVYKDIMELTTLTEMIDLLHILIDQWSTAMFRKKEKNYYSHVDQAIKYMQGNFHDSSLTLQKVAELIHVSTPYLSNLFKMEKGFNFGDYLLELRMKKAMELLGEGDIKTYEVCEQVGYSNPQYFSICFKKYTGVTPAEYKKKFK</sequence>
<dbReference type="Pfam" id="PF12833">
    <property type="entry name" value="HTH_18"/>
    <property type="match status" value="1"/>
</dbReference>
<keyword evidence="4" id="KW-0902">Two-component regulatory system</keyword>
<dbReference type="AlphaFoldDB" id="A0A852TA78"/>
<evidence type="ECO:0000256" key="7">
    <source>
        <dbReference type="ARBA" id="ARBA00023163"/>
    </source>
</evidence>
<dbReference type="InterPro" id="IPR020449">
    <property type="entry name" value="Tscrpt_reg_AraC-type_HTH"/>
</dbReference>
<evidence type="ECO:0000256" key="4">
    <source>
        <dbReference type="ARBA" id="ARBA00023012"/>
    </source>
</evidence>
<keyword evidence="2" id="KW-0963">Cytoplasm</keyword>
<dbReference type="Gene3D" id="3.40.50.2300">
    <property type="match status" value="1"/>
</dbReference>
<organism evidence="12 13">
    <name type="scientific">Neobacillus niacini</name>
    <dbReference type="NCBI Taxonomy" id="86668"/>
    <lineage>
        <taxon>Bacteria</taxon>
        <taxon>Bacillati</taxon>
        <taxon>Bacillota</taxon>
        <taxon>Bacilli</taxon>
        <taxon>Bacillales</taxon>
        <taxon>Bacillaceae</taxon>
        <taxon>Neobacillus</taxon>
    </lineage>
</organism>
<dbReference type="SMART" id="SM00448">
    <property type="entry name" value="REC"/>
    <property type="match status" value="1"/>
</dbReference>
<dbReference type="GO" id="GO:0003700">
    <property type="term" value="F:DNA-binding transcription factor activity"/>
    <property type="evidence" value="ECO:0007669"/>
    <property type="project" value="InterPro"/>
</dbReference>
<keyword evidence="7" id="KW-0804">Transcription</keyword>
<evidence type="ECO:0000256" key="6">
    <source>
        <dbReference type="ARBA" id="ARBA00023125"/>
    </source>
</evidence>
<feature type="domain" description="HTH araC/xylS-type" evidence="10">
    <location>
        <begin position="419"/>
        <end position="518"/>
    </location>
</feature>
<dbReference type="GO" id="GO:0005737">
    <property type="term" value="C:cytoplasm"/>
    <property type="evidence" value="ECO:0007669"/>
    <property type="project" value="UniProtKB-SubCell"/>
</dbReference>
<dbReference type="PANTHER" id="PTHR42713">
    <property type="entry name" value="HISTIDINE KINASE-RELATED"/>
    <property type="match status" value="1"/>
</dbReference>
<comment type="subcellular location">
    <subcellularLocation>
        <location evidence="1">Cytoplasm</location>
    </subcellularLocation>
</comment>
<keyword evidence="5" id="KW-0805">Transcription regulation</keyword>
<dbReference type="GO" id="GO:0000160">
    <property type="term" value="P:phosphorelay signal transduction system"/>
    <property type="evidence" value="ECO:0007669"/>
    <property type="project" value="UniProtKB-KW"/>
</dbReference>
<feature type="domain" description="Response regulatory" evidence="11">
    <location>
        <begin position="3"/>
        <end position="120"/>
    </location>
</feature>
<reference evidence="13" key="2">
    <citation type="submission" date="2020-08" db="EMBL/GenBank/DDBJ databases">
        <title>The Agave Microbiome: Exploring the role of microbial communities in plant adaptations to desert environments.</title>
        <authorList>
            <person name="Partida-Martinez L.P."/>
        </authorList>
    </citation>
    <scope>NUCLEOTIDE SEQUENCE [LARGE SCALE GENOMIC DNA]</scope>
    <source>
        <strain evidence="13">AT2.8</strain>
    </source>
</reference>
<feature type="modified residue" description="4-aspartylphosphate" evidence="8">
    <location>
        <position position="55"/>
    </location>
</feature>
<dbReference type="SUPFAM" id="SSF52172">
    <property type="entry name" value="CheY-like"/>
    <property type="match status" value="1"/>
</dbReference>
<evidence type="ECO:0000256" key="9">
    <source>
        <dbReference type="SAM" id="Coils"/>
    </source>
</evidence>
<evidence type="ECO:0000256" key="2">
    <source>
        <dbReference type="ARBA" id="ARBA00022490"/>
    </source>
</evidence>
<dbReference type="PROSITE" id="PS01124">
    <property type="entry name" value="HTH_ARAC_FAMILY_2"/>
    <property type="match status" value="1"/>
</dbReference>
<dbReference type="InterPro" id="IPR041522">
    <property type="entry name" value="CdaR_GGDEF"/>
</dbReference>
<comment type="caution">
    <text evidence="12">The sequence shown here is derived from an EMBL/GenBank/DDBJ whole genome shotgun (WGS) entry which is preliminary data.</text>
</comment>
<evidence type="ECO:0000256" key="5">
    <source>
        <dbReference type="ARBA" id="ARBA00023015"/>
    </source>
</evidence>
<keyword evidence="9" id="KW-0175">Coiled coil</keyword>
<evidence type="ECO:0000256" key="3">
    <source>
        <dbReference type="ARBA" id="ARBA00022553"/>
    </source>
</evidence>
<feature type="coiled-coil region" evidence="9">
    <location>
        <begin position="291"/>
        <end position="318"/>
    </location>
</feature>
<dbReference type="InterPro" id="IPR009057">
    <property type="entry name" value="Homeodomain-like_sf"/>
</dbReference>
<evidence type="ECO:0000256" key="8">
    <source>
        <dbReference type="PROSITE-ProRule" id="PRU00169"/>
    </source>
</evidence>